<keyword evidence="3" id="KW-1185">Reference proteome</keyword>
<organism evidence="2 3">
    <name type="scientific">Pseudochelatococcus contaminans</name>
    <dbReference type="NCBI Taxonomy" id="1538103"/>
    <lineage>
        <taxon>Bacteria</taxon>
        <taxon>Pseudomonadati</taxon>
        <taxon>Pseudomonadota</taxon>
        <taxon>Alphaproteobacteria</taxon>
        <taxon>Hyphomicrobiales</taxon>
        <taxon>Chelatococcaceae</taxon>
        <taxon>Pseudochelatococcus</taxon>
    </lineage>
</organism>
<dbReference type="Pfam" id="PF13328">
    <property type="entry name" value="HD_4"/>
    <property type="match status" value="1"/>
</dbReference>
<gene>
    <name evidence="2" type="ORF">FHS81_001789</name>
</gene>
<proteinExistence type="predicted"/>
<dbReference type="RefSeq" id="WP_183752109.1">
    <property type="nucleotide sequence ID" value="NZ_JACICC010000004.1"/>
</dbReference>
<evidence type="ECO:0000259" key="1">
    <source>
        <dbReference type="PROSITE" id="PS51831"/>
    </source>
</evidence>
<dbReference type="Gene3D" id="1.10.3210.10">
    <property type="entry name" value="Hypothetical protein af1432"/>
    <property type="match status" value="1"/>
</dbReference>
<evidence type="ECO:0000313" key="2">
    <source>
        <dbReference type="EMBL" id="MBB3809701.1"/>
    </source>
</evidence>
<dbReference type="InterPro" id="IPR006674">
    <property type="entry name" value="HD_domain"/>
</dbReference>
<dbReference type="InterPro" id="IPR052194">
    <property type="entry name" value="MESH1"/>
</dbReference>
<dbReference type="Proteomes" id="UP000537592">
    <property type="component" value="Unassembled WGS sequence"/>
</dbReference>
<dbReference type="EMBL" id="JACICC010000004">
    <property type="protein sequence ID" value="MBB3809701.1"/>
    <property type="molecule type" value="Genomic_DNA"/>
</dbReference>
<evidence type="ECO:0000313" key="3">
    <source>
        <dbReference type="Proteomes" id="UP000537592"/>
    </source>
</evidence>
<dbReference type="PANTHER" id="PTHR46246:SF1">
    <property type="entry name" value="GUANOSINE-3',5'-BIS(DIPHOSPHATE) 3'-PYROPHOSPHOHYDROLASE MESH1"/>
    <property type="match status" value="1"/>
</dbReference>
<accession>A0A7W5Z534</accession>
<dbReference type="CDD" id="cd00077">
    <property type="entry name" value="HDc"/>
    <property type="match status" value="1"/>
</dbReference>
<dbReference type="SUPFAM" id="SSF109604">
    <property type="entry name" value="HD-domain/PDEase-like"/>
    <property type="match status" value="1"/>
</dbReference>
<comment type="caution">
    <text evidence="2">The sequence shown here is derived from an EMBL/GenBank/DDBJ whole genome shotgun (WGS) entry which is preliminary data.</text>
</comment>
<feature type="domain" description="HD" evidence="1">
    <location>
        <begin position="32"/>
        <end position="127"/>
    </location>
</feature>
<dbReference type="GO" id="GO:0008893">
    <property type="term" value="F:guanosine-3',5'-bis(diphosphate) 3'-diphosphatase activity"/>
    <property type="evidence" value="ECO:0007669"/>
    <property type="project" value="TreeGrafter"/>
</dbReference>
<sequence>MSTNILGLTRALVYAADAHANQRRKGAAQEPYINHLIEVLDLVAKATGGEDEELLIAALLHDVVEDTPTSAENLAAAFGERVARIVTENSDDMTLPKDERRRQRIAAMTHKSADARIVKIADVISNLRAIAVSPPAGWTVDYRLGYLEGCRQLIAAGRGANAAIERLFDETAAVAERTIRADAAFEVDGAEVIARHLDSVIGQAVHLIYVPNTEERDITDADMELLCQTISRSFPSATVQHADSIFDGRRRQILLARIRSDSTDAVVALAQRLCIVFKQRFVGIEVGGRYIRVYADDTGA</sequence>
<name>A0A7W5Z534_9HYPH</name>
<dbReference type="PROSITE" id="PS51831">
    <property type="entry name" value="HD"/>
    <property type="match status" value="1"/>
</dbReference>
<protein>
    <recommendedName>
        <fullName evidence="1">HD domain-containing protein</fullName>
    </recommendedName>
</protein>
<reference evidence="2 3" key="1">
    <citation type="submission" date="2020-08" db="EMBL/GenBank/DDBJ databases">
        <title>Genomic Encyclopedia of Type Strains, Phase IV (KMG-IV): sequencing the most valuable type-strain genomes for metagenomic binning, comparative biology and taxonomic classification.</title>
        <authorList>
            <person name="Goeker M."/>
        </authorList>
    </citation>
    <scope>NUCLEOTIDE SEQUENCE [LARGE SCALE GENOMIC DNA]</scope>
    <source>
        <strain evidence="2 3">DSM 28760</strain>
    </source>
</reference>
<dbReference type="SMART" id="SM00471">
    <property type="entry name" value="HDc"/>
    <property type="match status" value="1"/>
</dbReference>
<dbReference type="InterPro" id="IPR003607">
    <property type="entry name" value="HD/PDEase_dom"/>
</dbReference>
<dbReference type="AlphaFoldDB" id="A0A7W5Z534"/>
<dbReference type="PANTHER" id="PTHR46246">
    <property type="entry name" value="GUANOSINE-3',5'-BIS(DIPHOSPHATE) 3'-PYROPHOSPHOHYDROLASE MESH1"/>
    <property type="match status" value="1"/>
</dbReference>